<reference evidence="2 3" key="1">
    <citation type="submission" date="2019-08" db="EMBL/GenBank/DDBJ databases">
        <title>In-depth cultivation of the pig gut microbiome towards novel bacterial diversity and tailored functional studies.</title>
        <authorList>
            <person name="Wylensek D."/>
            <person name="Hitch T.C.A."/>
            <person name="Clavel T."/>
        </authorList>
    </citation>
    <scope>NUCLEOTIDE SEQUENCE [LARGE SCALE GENOMIC DNA]</scope>
    <source>
        <strain evidence="2 3">WCA-389-WT-23B</strain>
    </source>
</reference>
<protein>
    <submittedName>
        <fullName evidence="2">N-acetylmuramoyl-L-alanine amidase</fullName>
    </submittedName>
</protein>
<dbReference type="GO" id="GO:0009253">
    <property type="term" value="P:peptidoglycan catabolic process"/>
    <property type="evidence" value="ECO:0007669"/>
    <property type="project" value="InterPro"/>
</dbReference>
<sequence length="84" mass="9006">MRINIHAGHNPDGMTACGAVGLIRESTEARAVKDKVIEKLVSMGHTVHDCTCNNGASQQDVLKRIVAACNAHEVDLDVSIHFNA</sequence>
<dbReference type="InterPro" id="IPR002508">
    <property type="entry name" value="MurNAc-LAA_cat"/>
</dbReference>
<dbReference type="EMBL" id="VUMI01000063">
    <property type="protein sequence ID" value="MSS91387.1"/>
    <property type="molecule type" value="Genomic_DNA"/>
</dbReference>
<comment type="caution">
    <text evidence="2">The sequence shown here is derived from an EMBL/GenBank/DDBJ whole genome shotgun (WGS) entry which is preliminary data.</text>
</comment>
<feature type="domain" description="MurNAc-LAA" evidence="1">
    <location>
        <begin position="3"/>
        <end position="84"/>
    </location>
</feature>
<organism evidence="2 3">
    <name type="scientific">Eisenbergiella porci</name>
    <dbReference type="NCBI Taxonomy" id="2652274"/>
    <lineage>
        <taxon>Bacteria</taxon>
        <taxon>Bacillati</taxon>
        <taxon>Bacillota</taxon>
        <taxon>Clostridia</taxon>
        <taxon>Lachnospirales</taxon>
        <taxon>Lachnospiraceae</taxon>
        <taxon>Eisenbergiella</taxon>
    </lineage>
</organism>
<evidence type="ECO:0000259" key="1">
    <source>
        <dbReference type="Pfam" id="PF01520"/>
    </source>
</evidence>
<feature type="non-terminal residue" evidence="2">
    <location>
        <position position="84"/>
    </location>
</feature>
<dbReference type="GeneID" id="86056285"/>
<name>A0A6N7WLL1_9FIRM</name>
<dbReference type="AlphaFoldDB" id="A0A6N7WLL1"/>
<dbReference type="Pfam" id="PF01520">
    <property type="entry name" value="Amidase_3"/>
    <property type="match status" value="1"/>
</dbReference>
<dbReference type="SUPFAM" id="SSF53187">
    <property type="entry name" value="Zn-dependent exopeptidases"/>
    <property type="match status" value="1"/>
</dbReference>
<gene>
    <name evidence="2" type="ORF">FYJ45_25070</name>
</gene>
<evidence type="ECO:0000313" key="2">
    <source>
        <dbReference type="EMBL" id="MSS91387.1"/>
    </source>
</evidence>
<keyword evidence="3" id="KW-1185">Reference proteome</keyword>
<evidence type="ECO:0000313" key="3">
    <source>
        <dbReference type="Proteomes" id="UP000436047"/>
    </source>
</evidence>
<dbReference type="GO" id="GO:0008745">
    <property type="term" value="F:N-acetylmuramoyl-L-alanine amidase activity"/>
    <property type="evidence" value="ECO:0007669"/>
    <property type="project" value="InterPro"/>
</dbReference>
<dbReference type="Proteomes" id="UP000436047">
    <property type="component" value="Unassembled WGS sequence"/>
</dbReference>
<dbReference type="RefSeq" id="WP_195841980.1">
    <property type="nucleotide sequence ID" value="NZ_VUMI01000063.1"/>
</dbReference>
<proteinExistence type="predicted"/>
<accession>A0A6N7WLL1</accession>
<dbReference type="Gene3D" id="3.40.630.40">
    <property type="entry name" value="Zn-dependent exopeptidases"/>
    <property type="match status" value="1"/>
</dbReference>